<feature type="compositionally biased region" description="Basic and acidic residues" evidence="1">
    <location>
        <begin position="58"/>
        <end position="84"/>
    </location>
</feature>
<evidence type="ECO:0000256" key="1">
    <source>
        <dbReference type="SAM" id="MobiDB-lite"/>
    </source>
</evidence>
<proteinExistence type="predicted"/>
<gene>
    <name evidence="3" type="ORF">AAG747_08955</name>
</gene>
<protein>
    <recommendedName>
        <fullName evidence="5">SPOR domain-containing protein</fullName>
    </recommendedName>
</protein>
<evidence type="ECO:0000313" key="3">
    <source>
        <dbReference type="EMBL" id="MEN7548037.1"/>
    </source>
</evidence>
<name>A0AAW9RSZ6_9BACT</name>
<evidence type="ECO:0008006" key="5">
    <source>
        <dbReference type="Google" id="ProtNLM"/>
    </source>
</evidence>
<sequence length="200" mass="22027">MKLKSLLKLIFILVVVILILFLWKNPGEQPGTNGQPVPEVNDPSVIGPAIAPVYSEDDSVRQQETEENTKDQDLMDTLPQRKSEGAGATTDTVSSLKVRSGDSLRQVLKDNPLGNGLSPVGGTPLSESSMYSMRVKKQEGTLLYVIHGKELESLKEALAELPEGKSLIVQFSGNVTYAEQRDVKQSLKDEQIDFKLLNYQ</sequence>
<feature type="region of interest" description="Disordered" evidence="1">
    <location>
        <begin position="56"/>
        <end position="95"/>
    </location>
</feature>
<accession>A0AAW9RSZ6</accession>
<dbReference type="AlphaFoldDB" id="A0AAW9RSZ6"/>
<keyword evidence="2" id="KW-0472">Membrane</keyword>
<keyword evidence="2" id="KW-0812">Transmembrane</keyword>
<dbReference type="RefSeq" id="WP_346820819.1">
    <property type="nucleotide sequence ID" value="NZ_JBDKWZ010000004.1"/>
</dbReference>
<keyword evidence="2" id="KW-1133">Transmembrane helix</keyword>
<organism evidence="3 4">
    <name type="scientific">Rapidithrix thailandica</name>
    <dbReference type="NCBI Taxonomy" id="413964"/>
    <lineage>
        <taxon>Bacteria</taxon>
        <taxon>Pseudomonadati</taxon>
        <taxon>Bacteroidota</taxon>
        <taxon>Cytophagia</taxon>
        <taxon>Cytophagales</taxon>
        <taxon>Flammeovirgaceae</taxon>
        <taxon>Rapidithrix</taxon>
    </lineage>
</organism>
<keyword evidence="4" id="KW-1185">Reference proteome</keyword>
<reference evidence="3 4" key="1">
    <citation type="submission" date="2024-04" db="EMBL/GenBank/DDBJ databases">
        <title>Novel genus in family Flammeovirgaceae.</title>
        <authorList>
            <person name="Nguyen T.H."/>
            <person name="Vuong T.Q."/>
            <person name="Le H."/>
            <person name="Kim S.-G."/>
        </authorList>
    </citation>
    <scope>NUCLEOTIDE SEQUENCE [LARGE SCALE GENOMIC DNA]</scope>
    <source>
        <strain evidence="3 4">JCM 23209</strain>
    </source>
</reference>
<evidence type="ECO:0000313" key="4">
    <source>
        <dbReference type="Proteomes" id="UP001403385"/>
    </source>
</evidence>
<dbReference type="Proteomes" id="UP001403385">
    <property type="component" value="Unassembled WGS sequence"/>
</dbReference>
<feature type="transmembrane region" description="Helical" evidence="2">
    <location>
        <begin position="6"/>
        <end position="23"/>
    </location>
</feature>
<comment type="caution">
    <text evidence="3">The sequence shown here is derived from an EMBL/GenBank/DDBJ whole genome shotgun (WGS) entry which is preliminary data.</text>
</comment>
<evidence type="ECO:0000256" key="2">
    <source>
        <dbReference type="SAM" id="Phobius"/>
    </source>
</evidence>
<dbReference type="EMBL" id="JBDKWZ010000004">
    <property type="protein sequence ID" value="MEN7548037.1"/>
    <property type="molecule type" value="Genomic_DNA"/>
</dbReference>